<dbReference type="GO" id="GO:0006508">
    <property type="term" value="P:proteolysis"/>
    <property type="evidence" value="ECO:0007669"/>
    <property type="project" value="UniProtKB-KW"/>
</dbReference>
<dbReference type="Proteomes" id="UP000275951">
    <property type="component" value="Chromosome"/>
</dbReference>
<dbReference type="InterPro" id="IPR003675">
    <property type="entry name" value="Rce1/LyrA-like_dom"/>
</dbReference>
<evidence type="ECO:0000313" key="4">
    <source>
        <dbReference type="Proteomes" id="UP000275951"/>
    </source>
</evidence>
<feature type="transmembrane region" description="Helical" evidence="1">
    <location>
        <begin position="77"/>
        <end position="104"/>
    </location>
</feature>
<keyword evidence="1" id="KW-0472">Membrane</keyword>
<evidence type="ECO:0000256" key="1">
    <source>
        <dbReference type="SAM" id="Phobius"/>
    </source>
</evidence>
<reference evidence="3 4" key="1">
    <citation type="submission" date="2018-11" db="EMBL/GenBank/DDBJ databases">
        <title>Multidrug-resistant genes are associated with an 42-kb island TGI1 carrying a complex class 1 integron in a Trueperella pyogenes.</title>
        <authorList>
            <person name="Dong W."/>
        </authorList>
    </citation>
    <scope>NUCLEOTIDE SEQUENCE [LARGE SCALE GENOMIC DNA]</scope>
    <source>
        <strain evidence="3 4">TP4</strain>
    </source>
</reference>
<keyword evidence="1" id="KW-1133">Transmembrane helix</keyword>
<proteinExistence type="predicted"/>
<protein>
    <submittedName>
        <fullName evidence="3">CPBP family intramembrane metalloprotease</fullName>
    </submittedName>
</protein>
<dbReference type="GO" id="GO:0080120">
    <property type="term" value="P:CAAX-box protein maturation"/>
    <property type="evidence" value="ECO:0007669"/>
    <property type="project" value="UniProtKB-ARBA"/>
</dbReference>
<dbReference type="EMBL" id="CP033905">
    <property type="protein sequence ID" value="AZR06885.1"/>
    <property type="molecule type" value="Genomic_DNA"/>
</dbReference>
<keyword evidence="3" id="KW-0482">Metalloprotease</keyword>
<feature type="transmembrane region" description="Helical" evidence="1">
    <location>
        <begin position="14"/>
        <end position="36"/>
    </location>
</feature>
<feature type="domain" description="CAAX prenyl protease 2/Lysostaphin resistance protein A-like" evidence="2">
    <location>
        <begin position="76"/>
        <end position="166"/>
    </location>
</feature>
<dbReference type="GO" id="GO:0008237">
    <property type="term" value="F:metallopeptidase activity"/>
    <property type="evidence" value="ECO:0007669"/>
    <property type="project" value="UniProtKB-KW"/>
</dbReference>
<keyword evidence="1" id="KW-0812">Transmembrane</keyword>
<keyword evidence="3" id="KW-0645">Protease</keyword>
<keyword evidence="3" id="KW-0378">Hydrolase</keyword>
<dbReference type="AlphaFoldDB" id="A0A3S9QLS7"/>
<gene>
    <name evidence="3" type="ORF">EBQ10_05965</name>
</gene>
<dbReference type="Pfam" id="PF02517">
    <property type="entry name" value="Rce1-like"/>
    <property type="match status" value="1"/>
</dbReference>
<feature type="transmembrane region" description="Helical" evidence="1">
    <location>
        <begin position="116"/>
        <end position="136"/>
    </location>
</feature>
<dbReference type="InterPro" id="IPR052710">
    <property type="entry name" value="CAAX_protease"/>
</dbReference>
<feature type="transmembrane region" description="Helical" evidence="1">
    <location>
        <begin position="142"/>
        <end position="161"/>
    </location>
</feature>
<organism evidence="3 4">
    <name type="scientific">Trueperella pyogenes</name>
    <dbReference type="NCBI Taxonomy" id="1661"/>
    <lineage>
        <taxon>Bacteria</taxon>
        <taxon>Bacillati</taxon>
        <taxon>Actinomycetota</taxon>
        <taxon>Actinomycetes</taxon>
        <taxon>Actinomycetales</taxon>
        <taxon>Actinomycetaceae</taxon>
        <taxon>Trueperella</taxon>
    </lineage>
</organism>
<feature type="transmembrane region" description="Helical" evidence="1">
    <location>
        <begin position="52"/>
        <end position="71"/>
    </location>
</feature>
<name>A0A3S9QLS7_9ACTO</name>
<evidence type="ECO:0000259" key="2">
    <source>
        <dbReference type="Pfam" id="PF02517"/>
    </source>
</evidence>
<dbReference type="PANTHER" id="PTHR36435:SF1">
    <property type="entry name" value="CAAX AMINO TERMINAL PROTEASE FAMILY PROTEIN"/>
    <property type="match status" value="1"/>
</dbReference>
<dbReference type="RefSeq" id="WP_108726519.1">
    <property type="nucleotide sequence ID" value="NZ_CP029001.1"/>
</dbReference>
<dbReference type="GO" id="GO:0004175">
    <property type="term" value="F:endopeptidase activity"/>
    <property type="evidence" value="ECO:0007669"/>
    <property type="project" value="UniProtKB-ARBA"/>
</dbReference>
<dbReference type="PANTHER" id="PTHR36435">
    <property type="entry name" value="SLR1288 PROTEIN"/>
    <property type="match status" value="1"/>
</dbReference>
<sequence length="272" mass="29498">MNKFEGVKYSDPAFIQHFIWLVLAVVVCALLYYFAFRSETALPVERSRDGGVYLLVIVPVGITLIATMFAASITSALLITFLGALLVGIGEEIVFRHIFFGALLKQSATRGKTVTAAILTSALVFSVVHAVNVFGGQSVAQVSIQLGTTFLLGIFFAGLYLNEEHLEPHRSSLVMGLPGFDRPGSRFLPSARFASSDGLASGDLCGGIVLLKRSEMMQGGNLWDLFAPIFVYGDIGSKRSHRFLLRALAVKFSKEPSAPWALTLKQPSHRGV</sequence>
<evidence type="ECO:0000313" key="3">
    <source>
        <dbReference type="EMBL" id="AZR06885.1"/>
    </source>
</evidence>
<accession>A0A3S9QLS7</accession>